<feature type="domain" description="Major facilitator superfamily (MFS) profile" evidence="2">
    <location>
        <begin position="178"/>
        <end position="405"/>
    </location>
</feature>
<feature type="transmembrane region" description="Helical" evidence="1">
    <location>
        <begin position="260"/>
        <end position="286"/>
    </location>
</feature>
<feature type="transmembrane region" description="Helical" evidence="1">
    <location>
        <begin position="151"/>
        <end position="172"/>
    </location>
</feature>
<dbReference type="GO" id="GO:0022857">
    <property type="term" value="F:transmembrane transporter activity"/>
    <property type="evidence" value="ECO:0007669"/>
    <property type="project" value="InterPro"/>
</dbReference>
<keyword evidence="1" id="KW-0812">Transmembrane</keyword>
<feature type="transmembrane region" description="Helical" evidence="1">
    <location>
        <begin position="381"/>
        <end position="400"/>
    </location>
</feature>
<evidence type="ECO:0000256" key="1">
    <source>
        <dbReference type="SAM" id="Phobius"/>
    </source>
</evidence>
<dbReference type="PANTHER" id="PTHR23526">
    <property type="entry name" value="INTEGRAL MEMBRANE TRANSPORT PROTEIN-RELATED"/>
    <property type="match status" value="1"/>
</dbReference>
<feature type="transmembrane region" description="Helical" evidence="1">
    <location>
        <begin position="44"/>
        <end position="66"/>
    </location>
</feature>
<evidence type="ECO:0000313" key="3">
    <source>
        <dbReference type="EMBL" id="SFV75813.1"/>
    </source>
</evidence>
<dbReference type="Pfam" id="PF07690">
    <property type="entry name" value="MFS_1"/>
    <property type="match status" value="1"/>
</dbReference>
<dbReference type="SUPFAM" id="SSF103473">
    <property type="entry name" value="MFS general substrate transporter"/>
    <property type="match status" value="1"/>
</dbReference>
<name>A0A1W1D5A7_9ZZZZ</name>
<organism evidence="3">
    <name type="scientific">hydrothermal vent metagenome</name>
    <dbReference type="NCBI Taxonomy" id="652676"/>
    <lineage>
        <taxon>unclassified sequences</taxon>
        <taxon>metagenomes</taxon>
        <taxon>ecological metagenomes</taxon>
    </lineage>
</organism>
<reference evidence="3" key="1">
    <citation type="submission" date="2016-10" db="EMBL/GenBank/DDBJ databases">
        <authorList>
            <person name="de Groot N.N."/>
        </authorList>
    </citation>
    <scope>NUCLEOTIDE SEQUENCE</scope>
</reference>
<accession>A0A1W1D5A7</accession>
<proteinExistence type="predicted"/>
<protein>
    <submittedName>
        <fullName evidence="3">Permease of the major facilitator superfamily</fullName>
    </submittedName>
</protein>
<dbReference type="InterPro" id="IPR020846">
    <property type="entry name" value="MFS_dom"/>
</dbReference>
<gene>
    <name evidence="3" type="ORF">MNB_SM-3-1348</name>
</gene>
<feature type="transmembrane region" description="Helical" evidence="1">
    <location>
        <begin position="78"/>
        <end position="100"/>
    </location>
</feature>
<keyword evidence="1" id="KW-1133">Transmembrane helix</keyword>
<dbReference type="PROSITE" id="PS50850">
    <property type="entry name" value="MFS"/>
    <property type="match status" value="1"/>
</dbReference>
<dbReference type="EMBL" id="FPHP01000046">
    <property type="protein sequence ID" value="SFV75813.1"/>
    <property type="molecule type" value="Genomic_DNA"/>
</dbReference>
<dbReference type="InterPro" id="IPR052528">
    <property type="entry name" value="Sugar_transport-like"/>
</dbReference>
<dbReference type="InterPro" id="IPR011701">
    <property type="entry name" value="MFS"/>
</dbReference>
<feature type="transmembrane region" description="Helical" evidence="1">
    <location>
        <begin position="319"/>
        <end position="342"/>
    </location>
</feature>
<evidence type="ECO:0000259" key="2">
    <source>
        <dbReference type="PROSITE" id="PS50850"/>
    </source>
</evidence>
<keyword evidence="1" id="KW-0472">Membrane</keyword>
<feature type="transmembrane region" description="Helical" evidence="1">
    <location>
        <begin position="106"/>
        <end position="130"/>
    </location>
</feature>
<feature type="transmembrane region" description="Helical" evidence="1">
    <location>
        <begin position="236"/>
        <end position="254"/>
    </location>
</feature>
<dbReference type="InterPro" id="IPR036259">
    <property type="entry name" value="MFS_trans_sf"/>
</dbReference>
<dbReference type="AlphaFoldDB" id="A0A1W1D5A7"/>
<dbReference type="CDD" id="cd06174">
    <property type="entry name" value="MFS"/>
    <property type="match status" value="1"/>
</dbReference>
<dbReference type="Gene3D" id="1.20.1250.20">
    <property type="entry name" value="MFS general substrate transporter like domains"/>
    <property type="match status" value="2"/>
</dbReference>
<sequence>MYKQDNPVNNYKNVAHAFFLSLAITIAEPSTVLPLIIEHFSDSAIVVGLFVSLLRGGAILTQLYAAFHAQSYQKVLPYLKKVFFFRWFSWFIIGLGIMFIGDTNKLLTLFIIGFGLFGFSLSAGFGAIYFKELQAKLFSKTYRGKTMANRQVAGSIASIISGGVAGYVLGNFEAPLNYAYLFIVSSFIMGIGFFTFATINDEPAKKNVQQKEKHFGLFIQNAFAIFQEDKRLQQQTFAIFLSFASYLAIPFVILEAKNSIALTGWILGGFIMVQMVGSIIGSSFLWRRISNYEKMLILSFSFMIVAFIVALFATNGYIYAIVFFLYGIALDGFSNSGMNLIIEIAPEEKRPIYTAIQTNLSSLGLFFPILGGFLLKIFASYALIYSLSIFLLFIGLIVSIKLQRR</sequence>
<feature type="transmembrane region" description="Helical" evidence="1">
    <location>
        <begin position="178"/>
        <end position="199"/>
    </location>
</feature>
<dbReference type="PANTHER" id="PTHR23526:SF1">
    <property type="entry name" value="MAJOR FACILITATOR SUPERFAMILY MFS_1"/>
    <property type="match status" value="1"/>
</dbReference>